<dbReference type="PROSITE" id="PS00455">
    <property type="entry name" value="AMP_BINDING"/>
    <property type="match status" value="2"/>
</dbReference>
<dbReference type="PATRIC" id="fig|1053205.3.peg.3699"/>
<keyword evidence="5" id="KW-0547">Nucleotide-binding</keyword>
<dbReference type="GO" id="GO:0003824">
    <property type="term" value="F:catalytic activity"/>
    <property type="evidence" value="ECO:0007669"/>
    <property type="project" value="InterPro"/>
</dbReference>
<comment type="cofactor">
    <cofactor evidence="1">
        <name>pantetheine 4'-phosphate</name>
        <dbReference type="ChEBI" id="CHEBI:47942"/>
    </cofactor>
</comment>
<evidence type="ECO:0000256" key="3">
    <source>
        <dbReference type="ARBA" id="ARBA00022450"/>
    </source>
</evidence>
<dbReference type="PANTHER" id="PTHR45527">
    <property type="entry name" value="NONRIBOSOMAL PEPTIDE SYNTHETASE"/>
    <property type="match status" value="1"/>
</dbReference>
<name>R8CX55_BACCE</name>
<keyword evidence="6" id="KW-0067">ATP-binding</keyword>
<dbReference type="InterPro" id="IPR006162">
    <property type="entry name" value="Ppantetheine_attach_site"/>
</dbReference>
<evidence type="ECO:0000256" key="6">
    <source>
        <dbReference type="ARBA" id="ARBA00022840"/>
    </source>
</evidence>
<evidence type="ECO:0000256" key="4">
    <source>
        <dbReference type="ARBA" id="ARBA00022553"/>
    </source>
</evidence>
<dbReference type="InterPro" id="IPR010071">
    <property type="entry name" value="AA_adenyl_dom"/>
</dbReference>
<dbReference type="GO" id="GO:0005737">
    <property type="term" value="C:cytoplasm"/>
    <property type="evidence" value="ECO:0007669"/>
    <property type="project" value="TreeGrafter"/>
</dbReference>
<evidence type="ECO:0000313" key="9">
    <source>
        <dbReference type="EMBL" id="EOO16137.1"/>
    </source>
</evidence>
<dbReference type="Pfam" id="PF00668">
    <property type="entry name" value="Condensation"/>
    <property type="match status" value="2"/>
</dbReference>
<dbReference type="Gene3D" id="3.30.559.10">
    <property type="entry name" value="Chloramphenicol acetyltransferase-like domain"/>
    <property type="match status" value="2"/>
</dbReference>
<dbReference type="FunFam" id="3.40.50.12780:FF:000012">
    <property type="entry name" value="Non-ribosomal peptide synthetase"/>
    <property type="match status" value="1"/>
</dbReference>
<dbReference type="PROSITE" id="PS00012">
    <property type="entry name" value="PHOSPHOPANTETHEINE"/>
    <property type="match status" value="1"/>
</dbReference>
<proteinExistence type="inferred from homology"/>
<dbReference type="InterPro" id="IPR009081">
    <property type="entry name" value="PP-bd_ACP"/>
</dbReference>
<dbReference type="InterPro" id="IPR000873">
    <property type="entry name" value="AMP-dep_synth/lig_dom"/>
</dbReference>
<dbReference type="EMBL" id="AHDZ01000031">
    <property type="protein sequence ID" value="EOO16137.1"/>
    <property type="molecule type" value="Genomic_DNA"/>
</dbReference>
<dbReference type="NCBIfam" id="TIGR01733">
    <property type="entry name" value="AA-adenyl-dom"/>
    <property type="match status" value="1"/>
</dbReference>
<dbReference type="SUPFAM" id="SSF51735">
    <property type="entry name" value="NAD(P)-binding Rossmann-fold domains"/>
    <property type="match status" value="2"/>
</dbReference>
<dbReference type="InterPro" id="IPR049490">
    <property type="entry name" value="C883_1060-like_KR_N"/>
</dbReference>
<dbReference type="SUPFAM" id="SSF52777">
    <property type="entry name" value="CoA-dependent acyltransferases"/>
    <property type="match status" value="4"/>
</dbReference>
<accession>R8CX55</accession>
<keyword evidence="7" id="KW-0045">Antibiotic biosynthesis</keyword>
<dbReference type="InterPro" id="IPR001242">
    <property type="entry name" value="Condensation_dom"/>
</dbReference>
<dbReference type="Gene3D" id="2.30.38.10">
    <property type="entry name" value="Luciferase, Domain 3"/>
    <property type="match status" value="1"/>
</dbReference>
<dbReference type="FunFam" id="3.40.50.980:FF:000001">
    <property type="entry name" value="Non-ribosomal peptide synthetase"/>
    <property type="match status" value="1"/>
</dbReference>
<evidence type="ECO:0000256" key="2">
    <source>
        <dbReference type="ARBA" id="ARBA00006432"/>
    </source>
</evidence>
<keyword evidence="4" id="KW-0597">Phosphoprotein</keyword>
<dbReference type="RefSeq" id="WP_016096258.1">
    <property type="nucleotide sequence ID" value="NZ_KB976146.1"/>
</dbReference>
<evidence type="ECO:0000259" key="8">
    <source>
        <dbReference type="PROSITE" id="PS50075"/>
    </source>
</evidence>
<feature type="domain" description="Carrier" evidence="8">
    <location>
        <begin position="1712"/>
        <end position="1787"/>
    </location>
</feature>
<dbReference type="Gene3D" id="3.40.50.12780">
    <property type="entry name" value="N-terminal domain of ligase-like"/>
    <property type="match status" value="2"/>
</dbReference>
<dbReference type="Pfam" id="PF00550">
    <property type="entry name" value="PP-binding"/>
    <property type="match status" value="2"/>
</dbReference>
<dbReference type="FunFam" id="3.30.300.30:FF:000010">
    <property type="entry name" value="Enterobactin synthetase component F"/>
    <property type="match status" value="1"/>
</dbReference>
<dbReference type="InterPro" id="IPR020845">
    <property type="entry name" value="AMP-binding_CS"/>
</dbReference>
<protein>
    <submittedName>
        <fullName evidence="9">Amino acid adenylation domain-containing protein</fullName>
    </submittedName>
</protein>
<gene>
    <name evidence="9" type="ORF">IGA_03667</name>
</gene>
<dbReference type="Gene3D" id="3.40.50.980">
    <property type="match status" value="2"/>
</dbReference>
<feature type="domain" description="Carrier" evidence="8">
    <location>
        <begin position="3228"/>
        <end position="3306"/>
    </location>
</feature>
<evidence type="ECO:0000256" key="5">
    <source>
        <dbReference type="ARBA" id="ARBA00022741"/>
    </source>
</evidence>
<dbReference type="CDD" id="cd17643">
    <property type="entry name" value="A_NRPS_Cytc1-like"/>
    <property type="match status" value="1"/>
</dbReference>
<dbReference type="InterPro" id="IPR042099">
    <property type="entry name" value="ANL_N_sf"/>
</dbReference>
<dbReference type="InterPro" id="IPR025110">
    <property type="entry name" value="AMP-bd_C"/>
</dbReference>
<comment type="similarity">
    <text evidence="2">Belongs to the ATP-dependent AMP-binding enzyme family.</text>
</comment>
<dbReference type="Pfam" id="PF08659">
    <property type="entry name" value="KR"/>
    <property type="match status" value="1"/>
</dbReference>
<dbReference type="Gene3D" id="3.30.559.30">
    <property type="entry name" value="Nonribosomal peptide synthetase, condensation domain"/>
    <property type="match status" value="2"/>
</dbReference>
<dbReference type="SUPFAM" id="SSF47336">
    <property type="entry name" value="ACP-like"/>
    <property type="match status" value="2"/>
</dbReference>
<sequence length="3339" mass="377016">MSIDLKTKVEQYEQIRIFLAEKLSINVSEVPDELVDQTYEALLLEKEAASNEQTVLEKLESHCVTSPNEEAILCGKISITFNRIVQGMNCVAKSLLSKGVKHGMRIGVHVENPIDRIYAILGGMRAGAVVMVLDPLETIMQKRKQLESANVTHLICESELVNQIEVDLSKTVLIEKLEDLIDIELPKPPLGNDNAYLSVTSGKEVIWTHSELLDRTASLQIAFDMKNGETFALWQLNSGDAWLYHALWPLTMGAKLLLPKTDESVEELIGCVSDIQANLIYFDSHVIVAITKSNVRIPDGPRAILCGSEPIYQSVVSQIINQCDTDVFFCFTPGGLPLSFMPVKARENIENERFSLGIPRMGRATLLDSQGETVEEGVVGEIHLWDGIEFVQTGFKAIISSEGDWKWVENQNKHLTIVGQQIYDTKLIAKALMNIPEVSDAIVMLKTNEFGCSEPVVFVVLTDERISSWDLYEKLQGDVPREQLGFKIAKVNSIPLKNGHIDEEALLKIPVVSSSQIKKIKEKVCLLPGVSSAETVAVPNSIDMGHLHLHDILSNDSFTKGYKSFDREAVTVEERAEINTIQEKVLSPSYIKGEELVVPVELPNNLSTALQETASLHPNNGIYFIDSDGMEVFVSYPDLLKNAKRILGGLQSYGVKPGARVILQVDSLKEHFSAFWACVMGGITPATVAIAPSYQEENGVVAKIYHTWNVLEKPLIITTNRLRASMKQMTNLYSMAGLEILTIEELEGRQVDGKIYDVKPGDLAFFQLTSGSTGAPKCIQEVHEKIIRHIHAAKQNNSYCAEDITLNWLQLDHVVPILTCHLKDVYLGCSQVQAQTDYILEDPLRWLDLIQKYKVSHSWSPNFGFKLISESLKNSEGENWDLSSLKYLMNAGEQVTLPVVSEFLDLTREYGVSEKVMQPAFGMAEVCTCMTYCNDFSRNIHGVHVRKSSLHTGIEVVSESQMTDAVSFVSSGRPVNGIEIRIVDGHNSILPEGVIGRFQIRGGVVMPGYLNNTKANEESFVGDDWFNTGDLGFIKNGELFITGREKELIIINGANFYCHEIEEMAGQVEGVLPTFVAACGIQDSNAATESLGIFFVAKTKDFSQQIQIAQEIRTNVATKLGISPGFVIPLEKENFLKTTSGKIQRDVMKQSYIKGQYIDIQKRMDLTLGNENTLPNWFFRKTWIKRQLSVGIQKTIDAALIFGSHEGVAGNLASHIRSGGGKAVIVEVGKEFLQLSEDHFIVNPNRQNDFEAVLSKIKVTPTYFVHAWQCDVESNMELGLYSLISLFNAIDKKGISPLNLTLITKYAWGVLETELANPMAAAMTGILKTAEQERIGLQCLHFDFDSLAPALVAKAAYQELMHGDMEKELAFRKGNRMIPKLINAELLKDVSTSPIKREKLYLVTGGTKGIGSLTVKMLIEEFAAKVLIVSRSKVEKDTEFAKYIEKHKKKILFVQADVANLVAIADAVKKAEDYWQEPILGAFHFAGVMEERLIEEESPESIATVIKGKVMGAESLIEIFSSRPDSFLMLSSSVNGYFGGFKAGAYSAANAYLDALPSAVGENGPKIYSISWTQWEEIGMNKDSLLVELSKAKGFMSISASQGMASLLATLCQSSGNMIVGLNPNKHYVASHMILPVRPGDLLQCYYSGEVQPNRILGNLSKYDLTDEFGTVFDFNIIWLEEMPVDAMGAPDKSLLKKLAINKEFTSSKFREPQSNTEKKLADIWKEILNANKIGVADNFFELGGNSLLATQLVSRIRSHFKIELLIESLFKNATLGALGEEIDSKVAEFTSLESSMPLKRYDQRNLVPLSFAQERLWFLNQLSPGNPFYNIQQMIGIKGLLKWKDVERAFRKVAERQAVLRTTFEVIDESPVQKVNKLNDSKIFDFKFIDLLGYKREEVKSKIHDIAYEESQKGFDLEQGPVFRCRLISIDEKEHILMLTLHHIVADAWSISILIREFLAVFESITLSELPIEYTDFSLWQREWLSGEELDKQLKYWKNNLKGYNGVLEIESDFPRPPLPSYKGEKLRFNIPQIQVQEIEQLCNSLGVTSNMILFSVFNILLMKYSQSDDIVVGMPIANRNRTEIEDLMGFFVNTLAIRTDLSGNPTFDEMVMRVRDSLLGAYTHQDMPFEKLVNELQLERRLDRQPLCQVVFVMQNVPMQEIKIDGLEIEMLDTPHEVSKFDLTLSFNENGKELAGALEYSTDLFQRESMERLISVWNQLLVAVLKNPQQKLSEIIAQVEVGGELINKWNESMSLPGVSDEEFIDTLVKSYPSIVKVEALTPAQRDLYFEYQKSVEGGQYGLTYSIELGAEIDPIRWRDAVKKAVDVTTVLKSRYFSLNGKFYQFVDNSMEFNWGFIEDVGVDDTLSKYTHEPFNLFESSARHVLFKELKSGNYTAILSCHHILLDAYSANLFFKKVVEFYKVGASNPNFQESSVDFYDLVPARNSNFDRPETISFWKDMIQNVQPLLQKPMEGTGEKRKSRFESIRLKAIHTKEIKQYCKKHKVGTAAYFRGLLGVLLDRFYQPENDFVIFDVRGGREKQEFDVIGCLYHVHPVVFKKSYFDQIDIDFNNVLSQLMYQNKQLSAQQYISVFNQRQILGKEGIRFYTNFYNFDEINLDNHKSRLLVNEQYETGEVHFIIEEYANEIEIRLAYDESAWKSSRMLERLENLSNQVISGCENISQLDVVLNDEVKSITEVWNPSVVKEKVNSNLLTLFNKQVEINPDAVAVCYDGVGISYKELNCRTNQLSKYLIKKGVGANCLVGLLLNPSIDTIICIIGILKAGGAYLPIDSQYPSERIKFMLNDAKVKLLITESELKKQIDTPDNLEMILINTEWPKIILESDKNSKVNINSDQLAYVIYTSGSTGTPKGTLMTHANVIRLFNQTEQWFNFNSSDVWTLFHSIAFDFSVWEIWGALLHGGKLIIVDPFVKKSPYDFYKLLLREKVTVLNQTPSAFSQLIQVDSLHPVDSDSNLRYIIFGGEALNYKSLQPWFNQYGFERPQLVNMYGITETTVHVTYKPIKESDLEQESVSNIGVPIPDLQVYILDRYGKFSPVGAVGELYIGGPGLSQGYLNRPELTIERFIKNHIDPSKSEKLYKTGDIGRWLPNGEIEYLGRADQQIKIRGFRLEIGEIENRIRAIKGIDDVAVIARMNKSNETELIAYIVSKNDLSMSNIKEQLKRDLPEYMLPSAFVTLEVLPLTTNGKLDRKVLPEPDGLNRTLNVEFVQPKNEIEELMIKAWQQVLGVYQIGTEDNFYDLGGHSLKLLELQTKLNIILEGKTRPISIIEIFQYPTIRSLSSFLQSNGVSELKDKDIDLSNRRAEKRKQLAKKRRNKRMNN</sequence>
<organism evidence="9 10">
    <name type="scientific">Bacillus cereus HuA3-9</name>
    <dbReference type="NCBI Taxonomy" id="1053205"/>
    <lineage>
        <taxon>Bacteria</taxon>
        <taxon>Bacillati</taxon>
        <taxon>Bacillota</taxon>
        <taxon>Bacilli</taxon>
        <taxon>Bacillales</taxon>
        <taxon>Bacillaceae</taxon>
        <taxon>Bacillus</taxon>
        <taxon>Bacillus cereus group</taxon>
    </lineage>
</organism>
<dbReference type="Gene3D" id="3.30.300.30">
    <property type="match status" value="2"/>
</dbReference>
<dbReference type="Gene3D" id="3.40.50.720">
    <property type="entry name" value="NAD(P)-binding Rossmann-like Domain"/>
    <property type="match status" value="1"/>
</dbReference>
<evidence type="ECO:0000313" key="10">
    <source>
        <dbReference type="Proteomes" id="UP000014003"/>
    </source>
</evidence>
<dbReference type="InterPro" id="IPR036291">
    <property type="entry name" value="NAD(P)-bd_dom_sf"/>
</dbReference>
<dbReference type="Pfam" id="PF00501">
    <property type="entry name" value="AMP-binding"/>
    <property type="match status" value="3"/>
</dbReference>
<dbReference type="Gene3D" id="1.10.1200.10">
    <property type="entry name" value="ACP-like"/>
    <property type="match status" value="2"/>
</dbReference>
<dbReference type="Pfam" id="PF13193">
    <property type="entry name" value="AMP-binding_C"/>
    <property type="match status" value="1"/>
</dbReference>
<dbReference type="FunFam" id="3.40.50.980:FF:000002">
    <property type="entry name" value="Enterobactin synthetase component F"/>
    <property type="match status" value="1"/>
</dbReference>
<dbReference type="InterPro" id="IPR036736">
    <property type="entry name" value="ACP-like_sf"/>
</dbReference>
<evidence type="ECO:0000256" key="7">
    <source>
        <dbReference type="ARBA" id="ARBA00023194"/>
    </source>
</evidence>
<dbReference type="FunFam" id="1.10.1200.10:FF:000005">
    <property type="entry name" value="Nonribosomal peptide synthetase 1"/>
    <property type="match status" value="1"/>
</dbReference>
<dbReference type="GO" id="GO:0044550">
    <property type="term" value="P:secondary metabolite biosynthetic process"/>
    <property type="evidence" value="ECO:0007669"/>
    <property type="project" value="UniProtKB-ARBA"/>
</dbReference>
<dbReference type="GO" id="GO:0005524">
    <property type="term" value="F:ATP binding"/>
    <property type="evidence" value="ECO:0007669"/>
    <property type="project" value="UniProtKB-KW"/>
</dbReference>
<dbReference type="GO" id="GO:0008610">
    <property type="term" value="P:lipid biosynthetic process"/>
    <property type="evidence" value="ECO:0007669"/>
    <property type="project" value="UniProtKB-ARBA"/>
</dbReference>
<dbReference type="PANTHER" id="PTHR45527:SF14">
    <property type="entry name" value="PLIPASTATIN SYNTHASE SUBUNIT B"/>
    <property type="match status" value="1"/>
</dbReference>
<dbReference type="Pfam" id="PF21394">
    <property type="entry name" value="Beta-ketacyl_N"/>
    <property type="match status" value="1"/>
</dbReference>
<keyword evidence="3" id="KW-0596">Phosphopantetheine</keyword>
<reference evidence="9 10" key="1">
    <citation type="submission" date="2012-12" db="EMBL/GenBank/DDBJ databases">
        <title>The Genome Sequence of Bacillus cereus HuA3-9.</title>
        <authorList>
            <consortium name="The Broad Institute Genome Sequencing Platform"/>
            <consortium name="The Broad Institute Genome Sequencing Center for Infectious Disease"/>
            <person name="Feldgarden M."/>
            <person name="Van der Auwera G.A."/>
            <person name="Mahillon J."/>
            <person name="Duprez V."/>
            <person name="Timmery S."/>
            <person name="Mattelet C."/>
            <person name="Dierick K."/>
            <person name="Sun M."/>
            <person name="Yu Z."/>
            <person name="Zhu L."/>
            <person name="Hu X."/>
            <person name="Shank E.B."/>
            <person name="Swiecicka I."/>
            <person name="Hansen B.M."/>
            <person name="Andrup L."/>
            <person name="Walker B."/>
            <person name="Young S.K."/>
            <person name="Zeng Q."/>
            <person name="Gargeya S."/>
            <person name="Fitzgerald M."/>
            <person name="Haas B."/>
            <person name="Abouelleil A."/>
            <person name="Alvarado L."/>
            <person name="Arachchi H.M."/>
            <person name="Berlin A.M."/>
            <person name="Chapman S.B."/>
            <person name="Dewar J."/>
            <person name="Goldberg J."/>
            <person name="Griggs A."/>
            <person name="Gujja S."/>
            <person name="Hansen M."/>
            <person name="Howarth C."/>
            <person name="Imamovic A."/>
            <person name="Larimer J."/>
            <person name="McCowan C."/>
            <person name="Murphy C."/>
            <person name="Neiman D."/>
            <person name="Pearson M."/>
            <person name="Priest M."/>
            <person name="Roberts A."/>
            <person name="Saif S."/>
            <person name="Shea T."/>
            <person name="Sisk P."/>
            <person name="Sykes S."/>
            <person name="Wortman J."/>
            <person name="Nusbaum C."/>
            <person name="Birren B."/>
        </authorList>
    </citation>
    <scope>NUCLEOTIDE SEQUENCE [LARGE SCALE GENOMIC DNA]</scope>
    <source>
        <strain evidence="9 10">HuA3-9</strain>
    </source>
</reference>
<dbReference type="HOGENOM" id="CLU_225126_0_0_9"/>
<evidence type="ECO:0000256" key="1">
    <source>
        <dbReference type="ARBA" id="ARBA00001957"/>
    </source>
</evidence>
<dbReference type="SUPFAM" id="SSF56801">
    <property type="entry name" value="Acetyl-CoA synthetase-like"/>
    <property type="match status" value="3"/>
</dbReference>
<dbReference type="GO" id="GO:0043041">
    <property type="term" value="P:amino acid activation for nonribosomal peptide biosynthetic process"/>
    <property type="evidence" value="ECO:0007669"/>
    <property type="project" value="TreeGrafter"/>
</dbReference>
<dbReference type="InterPro" id="IPR023213">
    <property type="entry name" value="CAT-like_dom_sf"/>
</dbReference>
<dbReference type="Proteomes" id="UP000014003">
    <property type="component" value="Unassembled WGS sequence"/>
</dbReference>
<dbReference type="GO" id="GO:0031177">
    <property type="term" value="F:phosphopantetheine binding"/>
    <property type="evidence" value="ECO:0007669"/>
    <property type="project" value="TreeGrafter"/>
</dbReference>
<dbReference type="SMART" id="SM00822">
    <property type="entry name" value="PKS_KR"/>
    <property type="match status" value="1"/>
</dbReference>
<comment type="caution">
    <text evidence="9">The sequence shown here is derived from an EMBL/GenBank/DDBJ whole genome shotgun (WGS) entry which is preliminary data.</text>
</comment>
<dbReference type="InterPro" id="IPR013968">
    <property type="entry name" value="PKS_KR"/>
</dbReference>
<dbReference type="InterPro" id="IPR045851">
    <property type="entry name" value="AMP-bd_C_sf"/>
</dbReference>
<dbReference type="CDD" id="cd08953">
    <property type="entry name" value="KR_2_SDR_x"/>
    <property type="match status" value="1"/>
</dbReference>
<dbReference type="PROSITE" id="PS50075">
    <property type="entry name" value="CARRIER"/>
    <property type="match status" value="2"/>
</dbReference>
<dbReference type="GO" id="GO:0017000">
    <property type="term" value="P:antibiotic biosynthetic process"/>
    <property type="evidence" value="ECO:0007669"/>
    <property type="project" value="UniProtKB-KW"/>
</dbReference>
<dbReference type="CDD" id="cd19531">
    <property type="entry name" value="LCL_NRPS-like"/>
    <property type="match status" value="1"/>
</dbReference>
<dbReference type="InterPro" id="IPR057326">
    <property type="entry name" value="KR_dom"/>
</dbReference>